<protein>
    <submittedName>
        <fullName evidence="4">Lipase_3 domain-containing protein</fullName>
    </submittedName>
</protein>
<feature type="signal peptide" evidence="1">
    <location>
        <begin position="1"/>
        <end position="19"/>
    </location>
</feature>
<dbReference type="WBParaSite" id="SVE_0756400.1">
    <property type="protein sequence ID" value="SVE_0756400.1"/>
    <property type="gene ID" value="SVE_0756400"/>
</dbReference>
<evidence type="ECO:0000313" key="3">
    <source>
        <dbReference type="Proteomes" id="UP000035680"/>
    </source>
</evidence>
<organism evidence="3 4">
    <name type="scientific">Strongyloides venezuelensis</name>
    <name type="common">Threadworm</name>
    <dbReference type="NCBI Taxonomy" id="75913"/>
    <lineage>
        <taxon>Eukaryota</taxon>
        <taxon>Metazoa</taxon>
        <taxon>Ecdysozoa</taxon>
        <taxon>Nematoda</taxon>
        <taxon>Chromadorea</taxon>
        <taxon>Rhabditida</taxon>
        <taxon>Tylenchina</taxon>
        <taxon>Panagrolaimomorpha</taxon>
        <taxon>Strongyloidoidea</taxon>
        <taxon>Strongyloididae</taxon>
        <taxon>Strongyloides</taxon>
    </lineage>
</organism>
<dbReference type="AlphaFoldDB" id="A0A0K0FFC2"/>
<sequence length="316" mass="35043">MKTTITLLVLLSLTLTISGGIIKRIKNLSQREVKAYFDYDARYRMMPLGGAAYGPKDKVQECLDNVYGAGNATVTKIVEVVCDSSETDTCQGYTGVNHNEKAIIVAFRGSEGNLQILLEGSDALFSRKVSFVTGGKVCHYFSKAFYDMWNGGLRDDFLTLKNQYPGYEYWFTGHSLGGSLATLAAAEVIHAGYASADDVIVITMGEPRTGDHEFAKKYDQIVKYNYRVVHNNDPIPHVPWEFIEYRHHKQEVWYKNDMSEGSPFTMCPSDESAYCSNSVLGLSANDHAIYFGRHMNDFGKNGCPGLVVPPPPPGAN</sequence>
<evidence type="ECO:0000256" key="1">
    <source>
        <dbReference type="SAM" id="SignalP"/>
    </source>
</evidence>
<evidence type="ECO:0000259" key="2">
    <source>
        <dbReference type="Pfam" id="PF01764"/>
    </source>
</evidence>
<dbReference type="CDD" id="cd00519">
    <property type="entry name" value="Lipase_3"/>
    <property type="match status" value="1"/>
</dbReference>
<dbReference type="SUPFAM" id="SSF53474">
    <property type="entry name" value="alpha/beta-Hydrolases"/>
    <property type="match status" value="1"/>
</dbReference>
<proteinExistence type="predicted"/>
<reference evidence="3" key="1">
    <citation type="submission" date="2014-07" db="EMBL/GenBank/DDBJ databases">
        <authorList>
            <person name="Martin A.A"/>
            <person name="De Silva N."/>
        </authorList>
    </citation>
    <scope>NUCLEOTIDE SEQUENCE</scope>
</reference>
<keyword evidence="3" id="KW-1185">Reference proteome</keyword>
<dbReference type="InterPro" id="IPR029058">
    <property type="entry name" value="AB_hydrolase_fold"/>
</dbReference>
<dbReference type="InterPro" id="IPR002921">
    <property type="entry name" value="Fungal_lipase-type"/>
</dbReference>
<evidence type="ECO:0000313" key="4">
    <source>
        <dbReference type="WBParaSite" id="SVE_0756400.1"/>
    </source>
</evidence>
<reference evidence="4" key="2">
    <citation type="submission" date="2015-08" db="UniProtKB">
        <authorList>
            <consortium name="WormBaseParasite"/>
        </authorList>
    </citation>
    <scope>IDENTIFICATION</scope>
</reference>
<dbReference type="Gene3D" id="3.40.50.1820">
    <property type="entry name" value="alpha/beta hydrolase"/>
    <property type="match status" value="1"/>
</dbReference>
<accession>A0A0K0FFC2</accession>
<name>A0A0K0FFC2_STRVS</name>
<dbReference type="PANTHER" id="PTHR45908:SF8">
    <property type="entry name" value="FUNGAL LIPASE-LIKE DOMAIN-CONTAINING PROTEIN"/>
    <property type="match status" value="1"/>
</dbReference>
<feature type="domain" description="Fungal lipase-type" evidence="2">
    <location>
        <begin position="104"/>
        <end position="240"/>
    </location>
</feature>
<feature type="chain" id="PRO_5005329595" evidence="1">
    <location>
        <begin position="20"/>
        <end position="316"/>
    </location>
</feature>
<keyword evidence="1" id="KW-0732">Signal</keyword>
<dbReference type="GO" id="GO:0006629">
    <property type="term" value="P:lipid metabolic process"/>
    <property type="evidence" value="ECO:0007669"/>
    <property type="project" value="InterPro"/>
</dbReference>
<dbReference type="Pfam" id="PF01764">
    <property type="entry name" value="Lipase_3"/>
    <property type="match status" value="1"/>
</dbReference>
<dbReference type="PANTHER" id="PTHR45908">
    <property type="entry name" value="PROTEIN CBG11750-RELATED"/>
    <property type="match status" value="1"/>
</dbReference>
<dbReference type="Proteomes" id="UP000035680">
    <property type="component" value="Unassembled WGS sequence"/>
</dbReference>